<sequence>MDLSSLKKLTIDGVKNVSFGSQFSGLHNLTSLKVTGLAARGTIQKDMFQHFPFIRFLDLSSRTVRRYIEDFSVLAIEQETIKNLSHLEVLDISYNPRLGLCGFRNVTYDLSFTAIQIFKAQYL</sequence>
<reference evidence="1" key="1">
    <citation type="submission" date="2018-11" db="EMBL/GenBank/DDBJ databases">
        <authorList>
            <person name="Alioto T."/>
            <person name="Alioto T."/>
        </authorList>
    </citation>
    <scope>NUCLEOTIDE SEQUENCE</scope>
</reference>
<accession>A0A8B6CTL8</accession>
<evidence type="ECO:0000313" key="2">
    <source>
        <dbReference type="Proteomes" id="UP000596742"/>
    </source>
</evidence>
<organism evidence="1 2">
    <name type="scientific">Mytilus galloprovincialis</name>
    <name type="common">Mediterranean mussel</name>
    <dbReference type="NCBI Taxonomy" id="29158"/>
    <lineage>
        <taxon>Eukaryota</taxon>
        <taxon>Metazoa</taxon>
        <taxon>Spiralia</taxon>
        <taxon>Lophotrochozoa</taxon>
        <taxon>Mollusca</taxon>
        <taxon>Bivalvia</taxon>
        <taxon>Autobranchia</taxon>
        <taxon>Pteriomorphia</taxon>
        <taxon>Mytilida</taxon>
        <taxon>Mytiloidea</taxon>
        <taxon>Mytilidae</taxon>
        <taxon>Mytilinae</taxon>
        <taxon>Mytilus</taxon>
    </lineage>
</organism>
<name>A0A8B6CTL8_MYTGA</name>
<gene>
    <name evidence="1" type="ORF">MGAL_10B079902</name>
</gene>
<protein>
    <submittedName>
        <fullName evidence="1">Uncharacterized protein</fullName>
    </submittedName>
</protein>
<dbReference type="AlphaFoldDB" id="A0A8B6CTL8"/>
<dbReference type="Proteomes" id="UP000596742">
    <property type="component" value="Unassembled WGS sequence"/>
</dbReference>
<comment type="caution">
    <text evidence="1">The sequence shown here is derived from an EMBL/GenBank/DDBJ whole genome shotgun (WGS) entry which is preliminary data.</text>
</comment>
<dbReference type="EMBL" id="UYJE01002388">
    <property type="protein sequence ID" value="VDI10316.1"/>
    <property type="molecule type" value="Genomic_DNA"/>
</dbReference>
<dbReference type="OrthoDB" id="6146896at2759"/>
<dbReference type="Gene3D" id="3.80.10.10">
    <property type="entry name" value="Ribonuclease Inhibitor"/>
    <property type="match status" value="1"/>
</dbReference>
<evidence type="ECO:0000313" key="1">
    <source>
        <dbReference type="EMBL" id="VDI10316.1"/>
    </source>
</evidence>
<keyword evidence="2" id="KW-1185">Reference proteome</keyword>
<dbReference type="InterPro" id="IPR032675">
    <property type="entry name" value="LRR_dom_sf"/>
</dbReference>
<dbReference type="SUPFAM" id="SSF52047">
    <property type="entry name" value="RNI-like"/>
    <property type="match status" value="1"/>
</dbReference>
<proteinExistence type="predicted"/>